<keyword evidence="2" id="KW-1133">Transmembrane helix</keyword>
<dbReference type="EMBL" id="ML996217">
    <property type="protein sequence ID" value="KAF2730464.1"/>
    <property type="molecule type" value="Genomic_DNA"/>
</dbReference>
<reference evidence="3" key="1">
    <citation type="journal article" date="2020" name="Stud. Mycol.">
        <title>101 Dothideomycetes genomes: a test case for predicting lifestyles and emergence of pathogens.</title>
        <authorList>
            <person name="Haridas S."/>
            <person name="Albert R."/>
            <person name="Binder M."/>
            <person name="Bloem J."/>
            <person name="Labutti K."/>
            <person name="Salamov A."/>
            <person name="Andreopoulos B."/>
            <person name="Baker S."/>
            <person name="Barry K."/>
            <person name="Bills G."/>
            <person name="Bluhm B."/>
            <person name="Cannon C."/>
            <person name="Castanera R."/>
            <person name="Culley D."/>
            <person name="Daum C."/>
            <person name="Ezra D."/>
            <person name="Gonzalez J."/>
            <person name="Henrissat B."/>
            <person name="Kuo A."/>
            <person name="Liang C."/>
            <person name="Lipzen A."/>
            <person name="Lutzoni F."/>
            <person name="Magnuson J."/>
            <person name="Mondo S."/>
            <person name="Nolan M."/>
            <person name="Ohm R."/>
            <person name="Pangilinan J."/>
            <person name="Park H.-J."/>
            <person name="Ramirez L."/>
            <person name="Alfaro M."/>
            <person name="Sun H."/>
            <person name="Tritt A."/>
            <person name="Yoshinaga Y."/>
            <person name="Zwiers L.-H."/>
            <person name="Turgeon B."/>
            <person name="Goodwin S."/>
            <person name="Spatafora J."/>
            <person name="Crous P."/>
            <person name="Grigoriev I."/>
        </authorList>
    </citation>
    <scope>NUCLEOTIDE SEQUENCE</scope>
    <source>
        <strain evidence="3">CBS 125425</strain>
    </source>
</reference>
<protein>
    <submittedName>
        <fullName evidence="3">Sodium bile acid symporter family protein</fullName>
    </submittedName>
</protein>
<feature type="transmembrane region" description="Helical" evidence="2">
    <location>
        <begin position="192"/>
        <end position="212"/>
    </location>
</feature>
<feature type="region of interest" description="Disordered" evidence="1">
    <location>
        <begin position="1"/>
        <end position="38"/>
    </location>
</feature>
<dbReference type="PANTHER" id="PTHR18640">
    <property type="entry name" value="SOLUTE CARRIER FAMILY 10 MEMBER 7"/>
    <property type="match status" value="1"/>
</dbReference>
<dbReference type="OrthoDB" id="188035at2759"/>
<dbReference type="PANTHER" id="PTHR18640:SF5">
    <property type="entry name" value="SODIUM_BILE ACID COTRANSPORTER 7"/>
    <property type="match status" value="1"/>
</dbReference>
<dbReference type="AlphaFoldDB" id="A0A9P4QPU2"/>
<keyword evidence="2" id="KW-0812">Transmembrane</keyword>
<evidence type="ECO:0000256" key="2">
    <source>
        <dbReference type="SAM" id="Phobius"/>
    </source>
</evidence>
<evidence type="ECO:0000313" key="3">
    <source>
        <dbReference type="EMBL" id="KAF2730464.1"/>
    </source>
</evidence>
<feature type="transmembrane region" description="Helical" evidence="2">
    <location>
        <begin position="292"/>
        <end position="317"/>
    </location>
</feature>
<dbReference type="Proteomes" id="UP000799444">
    <property type="component" value="Unassembled WGS sequence"/>
</dbReference>
<evidence type="ECO:0000256" key="1">
    <source>
        <dbReference type="SAM" id="MobiDB-lite"/>
    </source>
</evidence>
<proteinExistence type="predicted"/>
<name>A0A9P4QPU2_9PLEO</name>
<evidence type="ECO:0000313" key="4">
    <source>
        <dbReference type="Proteomes" id="UP000799444"/>
    </source>
</evidence>
<feature type="transmembrane region" description="Helical" evidence="2">
    <location>
        <begin position="368"/>
        <end position="385"/>
    </location>
</feature>
<dbReference type="InterPro" id="IPR016833">
    <property type="entry name" value="Put_Na-Bile_cotransptr"/>
</dbReference>
<organism evidence="3 4">
    <name type="scientific">Polyplosphaeria fusca</name>
    <dbReference type="NCBI Taxonomy" id="682080"/>
    <lineage>
        <taxon>Eukaryota</taxon>
        <taxon>Fungi</taxon>
        <taxon>Dikarya</taxon>
        <taxon>Ascomycota</taxon>
        <taxon>Pezizomycotina</taxon>
        <taxon>Dothideomycetes</taxon>
        <taxon>Pleosporomycetidae</taxon>
        <taxon>Pleosporales</taxon>
        <taxon>Tetraplosphaeriaceae</taxon>
        <taxon>Polyplosphaeria</taxon>
    </lineage>
</organism>
<feature type="transmembrane region" description="Helical" evidence="2">
    <location>
        <begin position="88"/>
        <end position="108"/>
    </location>
</feature>
<feature type="transmembrane region" description="Helical" evidence="2">
    <location>
        <begin position="152"/>
        <end position="171"/>
    </location>
</feature>
<feature type="transmembrane region" description="Helical" evidence="2">
    <location>
        <begin position="59"/>
        <end position="76"/>
    </location>
</feature>
<feature type="transmembrane region" description="Helical" evidence="2">
    <location>
        <begin position="263"/>
        <end position="280"/>
    </location>
</feature>
<dbReference type="Pfam" id="PF13593">
    <property type="entry name" value="SBF_like"/>
    <property type="match status" value="1"/>
</dbReference>
<feature type="transmembrane region" description="Helical" evidence="2">
    <location>
        <begin position="232"/>
        <end position="251"/>
    </location>
</feature>
<dbReference type="Gene3D" id="1.20.1530.20">
    <property type="match status" value="1"/>
</dbReference>
<gene>
    <name evidence="3" type="ORF">EJ04DRAFT_567726</name>
</gene>
<feature type="transmembrane region" description="Helical" evidence="2">
    <location>
        <begin position="329"/>
        <end position="348"/>
    </location>
</feature>
<feature type="transmembrane region" description="Helical" evidence="2">
    <location>
        <begin position="120"/>
        <end position="140"/>
    </location>
</feature>
<feature type="compositionally biased region" description="Polar residues" evidence="1">
    <location>
        <begin position="1"/>
        <end position="19"/>
    </location>
</feature>
<comment type="caution">
    <text evidence="3">The sequence shown here is derived from an EMBL/GenBank/DDBJ whole genome shotgun (WGS) entry which is preliminary data.</text>
</comment>
<dbReference type="GO" id="GO:0005886">
    <property type="term" value="C:plasma membrane"/>
    <property type="evidence" value="ECO:0007669"/>
    <property type="project" value="TreeGrafter"/>
</dbReference>
<sequence>MSVPDENQVTRETNQTSESENSKNIKDQNGDHVAPSTPQKRTMLKQCAQHILWFIKDQWFLITMLFLILIASQAQVPPQDQALKQTVINYLCVAIIFFINGCTIPTKILCDNLSRWKVHIFVQTQSYLLTSAISFGVASATAVNKTFMDADLLVGVIVLGCLPTAIAFNVVMTRKANGNAPLALSQTTISNLLGPFLSPALIQMYTSVDTWYTAHLPSISSYAEIYRRVFKSLGLSVFLPLAVGQILQTLFPKACNKVFVQYKLNKIGSLALLILIWQTYDEAFASHAFSTLPASNIVCIVFFAIALFLLWFVVALVTAKLWLRVPTDAIAVAFVVPTKTPAVGLPLTQVLFGELQPAQLARLRVQTVVFQAVQVACCSLLTLWLRRWGAGERGEEEEEEV</sequence>
<dbReference type="InterPro" id="IPR038770">
    <property type="entry name" value="Na+/solute_symporter_sf"/>
</dbReference>
<feature type="compositionally biased region" description="Basic and acidic residues" evidence="1">
    <location>
        <begin position="20"/>
        <end position="30"/>
    </location>
</feature>
<accession>A0A9P4QPU2</accession>
<keyword evidence="2" id="KW-0472">Membrane</keyword>
<keyword evidence="4" id="KW-1185">Reference proteome</keyword>